<dbReference type="InterPro" id="IPR018963">
    <property type="entry name" value="Mycophage_D29_Gp19"/>
</dbReference>
<keyword evidence="2" id="KW-1185">Reference proteome</keyword>
<gene>
    <name evidence="1" type="ORF">DEO23_14045</name>
</gene>
<dbReference type="AlphaFoldDB" id="A0A2U2RH70"/>
<dbReference type="OrthoDB" id="4233886at2"/>
<comment type="caution">
    <text evidence="1">The sequence shown here is derived from an EMBL/GenBank/DDBJ whole genome shotgun (WGS) entry which is preliminary data.</text>
</comment>
<protein>
    <submittedName>
        <fullName evidence="1">Uncharacterized protein</fullName>
    </submittedName>
</protein>
<evidence type="ECO:0000313" key="1">
    <source>
        <dbReference type="EMBL" id="PWH05198.1"/>
    </source>
</evidence>
<proteinExistence type="predicted"/>
<organism evidence="1 2">
    <name type="scientific">Brachybacterium endophyticum</name>
    <dbReference type="NCBI Taxonomy" id="2182385"/>
    <lineage>
        <taxon>Bacteria</taxon>
        <taxon>Bacillati</taxon>
        <taxon>Actinomycetota</taxon>
        <taxon>Actinomycetes</taxon>
        <taxon>Micrococcales</taxon>
        <taxon>Dermabacteraceae</taxon>
        <taxon>Brachybacterium</taxon>
    </lineage>
</organism>
<dbReference type="RefSeq" id="WP_109276660.1">
    <property type="nucleotide sequence ID" value="NZ_QFKX01000006.1"/>
</dbReference>
<reference evidence="1 2" key="1">
    <citation type="submission" date="2018-05" db="EMBL/GenBank/DDBJ databases">
        <title>Brachybacterium sp. M1HQ-2T, whole genome shotgun sequence.</title>
        <authorList>
            <person name="Tuo L."/>
        </authorList>
    </citation>
    <scope>NUCLEOTIDE SEQUENCE [LARGE SCALE GENOMIC DNA]</scope>
    <source>
        <strain evidence="1 2">M1HQ-2</strain>
    </source>
</reference>
<dbReference type="Pfam" id="PF09355">
    <property type="entry name" value="Phage_Gp19"/>
    <property type="match status" value="1"/>
</dbReference>
<evidence type="ECO:0000313" key="2">
    <source>
        <dbReference type="Proteomes" id="UP000245590"/>
    </source>
</evidence>
<sequence>MAIGSPHDVETSLMRDLTETENRYVDDLLDRAERLLRARIPDLDTRIDDEAFTALVADIEGEAVARVLRAPDNGIMRQEGEGNYSYSLNLQVASGLLDILDGDWAKLGIGRVRSVAVETDGYITDRYRVPPQWWFQYGWGGGDQIADPVPEVWQ</sequence>
<name>A0A2U2RH70_9MICO</name>
<dbReference type="EMBL" id="QFKX01000006">
    <property type="protein sequence ID" value="PWH05198.1"/>
    <property type="molecule type" value="Genomic_DNA"/>
</dbReference>
<accession>A0A2U2RH70</accession>
<dbReference type="Proteomes" id="UP000245590">
    <property type="component" value="Unassembled WGS sequence"/>
</dbReference>